<evidence type="ECO:0000313" key="7">
    <source>
        <dbReference type="Proteomes" id="UP000218934"/>
    </source>
</evidence>
<dbReference type="AlphaFoldDB" id="A0A2A4FY93"/>
<dbReference type="EMBL" id="NWUF01000007">
    <property type="protein sequence ID" value="PCE42678.1"/>
    <property type="molecule type" value="Genomic_DNA"/>
</dbReference>
<accession>A0A2A4FY93</accession>
<comment type="cofactor">
    <cofactor evidence="1">
        <name>a divalent metal cation</name>
        <dbReference type="ChEBI" id="CHEBI:60240"/>
    </cofactor>
</comment>
<keyword evidence="6" id="KW-0489">Methyltransferase</keyword>
<protein>
    <recommendedName>
        <fullName evidence="2">Putative 4-hydroxy-4-methyl-2-oxoglutarate aldolase</fullName>
    </recommendedName>
    <alternativeName>
        <fullName evidence="3">Regulator of ribonuclease activity homolog</fullName>
    </alternativeName>
    <alternativeName>
        <fullName evidence="4">RraA-like protein</fullName>
    </alternativeName>
</protein>
<comment type="cofactor">
    <cofactor evidence="5">
        <name>Mg(2+)</name>
        <dbReference type="ChEBI" id="CHEBI:18420"/>
    </cofactor>
</comment>
<evidence type="ECO:0000256" key="2">
    <source>
        <dbReference type="ARBA" id="ARBA00016549"/>
    </source>
</evidence>
<feature type="binding site" evidence="5">
    <location>
        <position position="115"/>
    </location>
    <ligand>
        <name>Mg(2+)</name>
        <dbReference type="ChEBI" id="CHEBI:18420"/>
    </ligand>
</feature>
<dbReference type="PANTHER" id="PTHR33254:SF4">
    <property type="entry name" value="4-HYDROXY-4-METHYL-2-OXOGLUTARATE ALDOLASE 3-RELATED"/>
    <property type="match status" value="1"/>
</dbReference>
<dbReference type="OrthoDB" id="9812532at2"/>
<organism evidence="6 7">
    <name type="scientific">Rhizorhabdus dicambivorans</name>
    <dbReference type="NCBI Taxonomy" id="1850238"/>
    <lineage>
        <taxon>Bacteria</taxon>
        <taxon>Pseudomonadati</taxon>
        <taxon>Pseudomonadota</taxon>
        <taxon>Alphaproteobacteria</taxon>
        <taxon>Sphingomonadales</taxon>
        <taxon>Sphingomonadaceae</taxon>
        <taxon>Rhizorhabdus</taxon>
    </lineage>
</organism>
<feature type="binding site" evidence="5">
    <location>
        <position position="114"/>
    </location>
    <ligand>
        <name>substrate</name>
    </ligand>
</feature>
<name>A0A2A4FY93_9SPHN</name>
<dbReference type="Proteomes" id="UP000218934">
    <property type="component" value="Unassembled WGS sequence"/>
</dbReference>
<comment type="caution">
    <text evidence="6">The sequence shown here is derived from an EMBL/GenBank/DDBJ whole genome shotgun (WGS) entry which is preliminary data.</text>
</comment>
<dbReference type="GO" id="GO:0032259">
    <property type="term" value="P:methylation"/>
    <property type="evidence" value="ECO:0007669"/>
    <property type="project" value="UniProtKB-KW"/>
</dbReference>
<evidence type="ECO:0000256" key="5">
    <source>
        <dbReference type="PIRSR" id="PIRSR605493-1"/>
    </source>
</evidence>
<evidence type="ECO:0000313" key="6">
    <source>
        <dbReference type="EMBL" id="PCE42678.1"/>
    </source>
</evidence>
<dbReference type="KEGG" id="rdi:CMV14_06960"/>
<dbReference type="Gene3D" id="3.50.30.40">
    <property type="entry name" value="Ribonuclease E inhibitor RraA/RraA-like"/>
    <property type="match status" value="1"/>
</dbReference>
<feature type="binding site" evidence="5">
    <location>
        <begin position="92"/>
        <end position="95"/>
    </location>
    <ligand>
        <name>substrate</name>
    </ligand>
</feature>
<dbReference type="InterPro" id="IPR005493">
    <property type="entry name" value="RraA/RraA-like"/>
</dbReference>
<dbReference type="GO" id="GO:0046872">
    <property type="term" value="F:metal ion binding"/>
    <property type="evidence" value="ECO:0007669"/>
    <property type="project" value="UniProtKB-KW"/>
</dbReference>
<dbReference type="CDD" id="cd16841">
    <property type="entry name" value="RraA_family"/>
    <property type="match status" value="1"/>
</dbReference>
<keyword evidence="7" id="KW-1185">Reference proteome</keyword>
<dbReference type="SUPFAM" id="SSF89562">
    <property type="entry name" value="RraA-like"/>
    <property type="match status" value="1"/>
</dbReference>
<dbReference type="PANTHER" id="PTHR33254">
    <property type="entry name" value="4-HYDROXY-4-METHYL-2-OXOGLUTARATE ALDOLASE 3-RELATED"/>
    <property type="match status" value="1"/>
</dbReference>
<proteinExistence type="predicted"/>
<reference evidence="6 7" key="1">
    <citation type="submission" date="2017-09" db="EMBL/GenBank/DDBJ databases">
        <title>The Catabolism of 3,6-Dichlorosalicylic acid is Initiated by the Cytochrome P450 Monooxygenase DsmABC in Rhizorhabdus dicambivorans Ndbn-20.</title>
        <authorList>
            <person name="Na L."/>
        </authorList>
    </citation>
    <scope>NUCLEOTIDE SEQUENCE [LARGE SCALE GENOMIC DNA]</scope>
    <source>
        <strain evidence="6 7">Ndbn-20m</strain>
    </source>
</reference>
<dbReference type="RefSeq" id="WP_083215740.1">
    <property type="nucleotide sequence ID" value="NZ_CP023449.1"/>
</dbReference>
<keyword evidence="5" id="KW-0460">Magnesium</keyword>
<gene>
    <name evidence="6" type="ORF">COO09_09120</name>
</gene>
<keyword evidence="6" id="KW-0808">Transferase</keyword>
<evidence type="ECO:0000256" key="1">
    <source>
        <dbReference type="ARBA" id="ARBA00001968"/>
    </source>
</evidence>
<evidence type="ECO:0000256" key="4">
    <source>
        <dbReference type="ARBA" id="ARBA00030169"/>
    </source>
</evidence>
<dbReference type="GO" id="GO:0008168">
    <property type="term" value="F:methyltransferase activity"/>
    <property type="evidence" value="ECO:0007669"/>
    <property type="project" value="UniProtKB-KW"/>
</dbReference>
<dbReference type="InterPro" id="IPR036704">
    <property type="entry name" value="RraA/RraA-like_sf"/>
</dbReference>
<sequence length="222" mass="22876">MTEQEIAARLAAYDSCTISDALDQLGLPGAVIGLQPMTMPGQRIAGRAMTVKLGPPRDGLPKRHLGAGAIMAAAVGDVIVVEHGRSDVSGWGGLLSRGAVRKGIAAVIVDGGCRDVDESRDLGLPVFARAAVPITARGRIAEHDFACAVTIGGVTVQPGDFLVADGSGVVFVAMGDVEQVLAAASRIAAREALMARDIDAGEPIGDVMGADYEDMLKMETSR</sequence>
<keyword evidence="5" id="KW-0479">Metal-binding</keyword>
<dbReference type="Pfam" id="PF03737">
    <property type="entry name" value="RraA-like"/>
    <property type="match status" value="1"/>
</dbReference>
<evidence type="ECO:0000256" key="3">
    <source>
        <dbReference type="ARBA" id="ARBA00029596"/>
    </source>
</evidence>